<reference evidence="2 3" key="1">
    <citation type="submission" date="2016-05" db="EMBL/GenBank/DDBJ databases">
        <title>Comparative analysis of secretome profiles of manganese(II)-oxidizing ascomycete fungi.</title>
        <authorList>
            <consortium name="DOE Joint Genome Institute"/>
            <person name="Zeiner C.A."/>
            <person name="Purvine S.O."/>
            <person name="Zink E.M."/>
            <person name="Wu S."/>
            <person name="Pasa-Tolic L."/>
            <person name="Chaput D.L."/>
            <person name="Haridas S."/>
            <person name="Grigoriev I.V."/>
            <person name="Santelli C.M."/>
            <person name="Hansel C.M."/>
        </authorList>
    </citation>
    <scope>NUCLEOTIDE SEQUENCE [LARGE SCALE GENOMIC DNA]</scope>
    <source>
        <strain evidence="2 3">AP3s5-JAC2a</strain>
    </source>
</reference>
<feature type="transmembrane region" description="Helical" evidence="1">
    <location>
        <begin position="6"/>
        <end position="26"/>
    </location>
</feature>
<proteinExistence type="predicted"/>
<dbReference type="EMBL" id="KV441548">
    <property type="protein sequence ID" value="OAG11459.1"/>
    <property type="molecule type" value="Genomic_DNA"/>
</dbReference>
<organism evidence="2 3">
    <name type="scientific">Paraphaeosphaeria sporulosa</name>
    <dbReference type="NCBI Taxonomy" id="1460663"/>
    <lineage>
        <taxon>Eukaryota</taxon>
        <taxon>Fungi</taxon>
        <taxon>Dikarya</taxon>
        <taxon>Ascomycota</taxon>
        <taxon>Pezizomycotina</taxon>
        <taxon>Dothideomycetes</taxon>
        <taxon>Pleosporomycetidae</taxon>
        <taxon>Pleosporales</taxon>
        <taxon>Massarineae</taxon>
        <taxon>Didymosphaeriaceae</taxon>
        <taxon>Paraphaeosphaeria</taxon>
    </lineage>
</organism>
<evidence type="ECO:0000313" key="3">
    <source>
        <dbReference type="Proteomes" id="UP000077069"/>
    </source>
</evidence>
<dbReference type="RefSeq" id="XP_018041824.1">
    <property type="nucleotide sequence ID" value="XM_018182352.1"/>
</dbReference>
<dbReference type="InParanoid" id="A0A177CXL5"/>
<keyword evidence="1" id="KW-1133">Transmembrane helix</keyword>
<protein>
    <submittedName>
        <fullName evidence="2">Uncharacterized protein</fullName>
    </submittedName>
</protein>
<dbReference type="GeneID" id="28765838"/>
<sequence>MAVINAYVIMIMIFIYLVSTLLRSCLDIMRKPSPNPGPESVQVLVYRIPSGEGAPHPVRLPTTSEPVAVYPGAFPAHIPDVFRYWTLRGVDRLLYRDWTVTQLKSYPIENDDGLYMTIYCWGTESGMRQNHNVPKILRPIEVMYGDVFIAKLSHRQCGCSGHGWAEYADVQQYYLQRVFEKDRVMARVEQEMKNEWGIRRAGRYKSTAQST</sequence>
<evidence type="ECO:0000313" key="2">
    <source>
        <dbReference type="EMBL" id="OAG11459.1"/>
    </source>
</evidence>
<dbReference type="Proteomes" id="UP000077069">
    <property type="component" value="Unassembled WGS sequence"/>
</dbReference>
<keyword evidence="3" id="KW-1185">Reference proteome</keyword>
<name>A0A177CXL5_9PLEO</name>
<dbReference type="AlphaFoldDB" id="A0A177CXL5"/>
<gene>
    <name evidence="2" type="ORF">CC84DRAFT_1211115</name>
</gene>
<accession>A0A177CXL5</accession>
<keyword evidence="1" id="KW-0812">Transmembrane</keyword>
<keyword evidence="1" id="KW-0472">Membrane</keyword>
<evidence type="ECO:0000256" key="1">
    <source>
        <dbReference type="SAM" id="Phobius"/>
    </source>
</evidence>